<reference evidence="2 3" key="1">
    <citation type="submission" date="2018-11" db="EMBL/GenBank/DDBJ databases">
        <authorList>
            <consortium name="Pathogen Informatics"/>
        </authorList>
    </citation>
    <scope>NUCLEOTIDE SEQUENCE [LARGE SCALE GENOMIC DNA]</scope>
</reference>
<dbReference type="InterPro" id="IPR058688">
    <property type="entry name" value="Ig_NPHP4_2nd"/>
</dbReference>
<dbReference type="Pfam" id="PF26189">
    <property type="entry name" value="Ig_NPHP4_2nd"/>
    <property type="match status" value="1"/>
</dbReference>
<dbReference type="AlphaFoldDB" id="A0A3P7MUT5"/>
<dbReference type="OrthoDB" id="313446at2759"/>
<gene>
    <name evidence="2" type="ORF">DILT_LOCUS14784</name>
</gene>
<protein>
    <recommendedName>
        <fullName evidence="1">NPHP4 Ig-like domain-containing protein</fullName>
    </recommendedName>
</protein>
<name>A0A3P7MUT5_DIBLA</name>
<keyword evidence="3" id="KW-1185">Reference proteome</keyword>
<proteinExistence type="predicted"/>
<sequence length="93" mass="10405">MRTAKILGQLQLQIYTYPPIIDQTFHFFQPELSYLKRVVRIPPFTQSTGDLPSAGLDAEGRALQKVWTRVSDPGVITESSVVTFGKAIDLLVK</sequence>
<feature type="non-terminal residue" evidence="2">
    <location>
        <position position="93"/>
    </location>
</feature>
<feature type="domain" description="NPHP4 Ig-like" evidence="1">
    <location>
        <begin position="25"/>
        <end position="93"/>
    </location>
</feature>
<accession>A0A3P7MUT5</accession>
<evidence type="ECO:0000313" key="3">
    <source>
        <dbReference type="Proteomes" id="UP000281553"/>
    </source>
</evidence>
<evidence type="ECO:0000313" key="2">
    <source>
        <dbReference type="EMBL" id="VDN26318.1"/>
    </source>
</evidence>
<evidence type="ECO:0000259" key="1">
    <source>
        <dbReference type="Pfam" id="PF26189"/>
    </source>
</evidence>
<dbReference type="Proteomes" id="UP000281553">
    <property type="component" value="Unassembled WGS sequence"/>
</dbReference>
<dbReference type="EMBL" id="UYRU01075835">
    <property type="protein sequence ID" value="VDN26318.1"/>
    <property type="molecule type" value="Genomic_DNA"/>
</dbReference>
<organism evidence="2 3">
    <name type="scientific">Dibothriocephalus latus</name>
    <name type="common">Fish tapeworm</name>
    <name type="synonym">Diphyllobothrium latum</name>
    <dbReference type="NCBI Taxonomy" id="60516"/>
    <lineage>
        <taxon>Eukaryota</taxon>
        <taxon>Metazoa</taxon>
        <taxon>Spiralia</taxon>
        <taxon>Lophotrochozoa</taxon>
        <taxon>Platyhelminthes</taxon>
        <taxon>Cestoda</taxon>
        <taxon>Eucestoda</taxon>
        <taxon>Diphyllobothriidea</taxon>
        <taxon>Diphyllobothriidae</taxon>
        <taxon>Dibothriocephalus</taxon>
    </lineage>
</organism>